<reference evidence="5" key="1">
    <citation type="journal article" date="2019" name="Int. J. Syst. Evol. Microbiol.">
        <title>The Global Catalogue of Microorganisms (GCM) 10K type strain sequencing project: providing services to taxonomists for standard genome sequencing and annotation.</title>
        <authorList>
            <consortium name="The Broad Institute Genomics Platform"/>
            <consortium name="The Broad Institute Genome Sequencing Center for Infectious Disease"/>
            <person name="Wu L."/>
            <person name="Ma J."/>
        </authorList>
    </citation>
    <scope>NUCLEOTIDE SEQUENCE [LARGE SCALE GENOMIC DNA]</scope>
    <source>
        <strain evidence="5">CGMCC 1.18439</strain>
    </source>
</reference>
<evidence type="ECO:0000313" key="4">
    <source>
        <dbReference type="EMBL" id="GHG12081.1"/>
    </source>
</evidence>
<keyword evidence="1" id="KW-0175">Coiled coil</keyword>
<evidence type="ECO:0000256" key="1">
    <source>
        <dbReference type="SAM" id="Coils"/>
    </source>
</evidence>
<keyword evidence="5" id="KW-1185">Reference proteome</keyword>
<feature type="coiled-coil region" evidence="1">
    <location>
        <begin position="314"/>
        <end position="366"/>
    </location>
</feature>
<keyword evidence="3" id="KW-0732">Signal</keyword>
<feature type="signal peptide" evidence="3">
    <location>
        <begin position="1"/>
        <end position="22"/>
    </location>
</feature>
<evidence type="ECO:0000313" key="5">
    <source>
        <dbReference type="Proteomes" id="UP000632154"/>
    </source>
</evidence>
<dbReference type="EMBL" id="BNAL01000057">
    <property type="protein sequence ID" value="GHG12081.1"/>
    <property type="molecule type" value="Genomic_DNA"/>
</dbReference>
<protein>
    <recommendedName>
        <fullName evidence="6">Outer membrane efflux protein</fullName>
    </recommendedName>
</protein>
<sequence length="450" mass="47721">MRNWGLVKKLGLTALVSGAAYAEPLNTWDALQAAPQNLTVQQRAQELQGAELELARLSRLELSALAEGTSVRSPTGSTVNDAAAGINAQFLGPQALGREGQRRLADVQRAQLALRAAHYTALEDLLDGWYALAEAEQAIRTAQAELQVAELEERRAQAQADAGVLNELDRRQVSLALEQAHHALQRANLSRSLAQSELLAQGVLDADPTADLAAWVPLPLPPADWQQPSAAVRQASLNLAAAQLRLNELEAQSGVRVQGQGQLSANHFALSASVDRELSGSAAAKATLRGTGDLSWNLGLSAAMPLNSRNSEQVALAQQAVTQAQKALAQAQERDTQARSLWRGQLAEAAQNTELAAQALAEAQDAEAVTQQRLNQGLISPSVLAQAQVVTRRAEAQLLTARKQQHQSALQGWRATGWLPPLTPQATESAPVSTPTGSTPVIGTPAEVSS</sequence>
<dbReference type="RefSeq" id="WP_189644121.1">
    <property type="nucleotide sequence ID" value="NZ_BNAL01000057.1"/>
</dbReference>
<evidence type="ECO:0008006" key="6">
    <source>
        <dbReference type="Google" id="ProtNLM"/>
    </source>
</evidence>
<feature type="region of interest" description="Disordered" evidence="2">
    <location>
        <begin position="416"/>
        <end position="450"/>
    </location>
</feature>
<evidence type="ECO:0000256" key="3">
    <source>
        <dbReference type="SAM" id="SignalP"/>
    </source>
</evidence>
<feature type="compositionally biased region" description="Polar residues" evidence="2">
    <location>
        <begin position="424"/>
        <end position="450"/>
    </location>
</feature>
<feature type="chain" id="PRO_5046338099" description="Outer membrane efflux protein" evidence="3">
    <location>
        <begin position="23"/>
        <end position="450"/>
    </location>
</feature>
<feature type="coiled-coil region" evidence="1">
    <location>
        <begin position="132"/>
        <end position="168"/>
    </location>
</feature>
<gene>
    <name evidence="4" type="ORF">GCM10017783_25330</name>
</gene>
<dbReference type="Proteomes" id="UP000632154">
    <property type="component" value="Unassembled WGS sequence"/>
</dbReference>
<comment type="caution">
    <text evidence="4">The sequence shown here is derived from an EMBL/GenBank/DDBJ whole genome shotgun (WGS) entry which is preliminary data.</text>
</comment>
<organism evidence="4 5">
    <name type="scientific">Deinococcus piscis</name>
    <dbReference type="NCBI Taxonomy" id="394230"/>
    <lineage>
        <taxon>Bacteria</taxon>
        <taxon>Thermotogati</taxon>
        <taxon>Deinococcota</taxon>
        <taxon>Deinococci</taxon>
        <taxon>Deinococcales</taxon>
        <taxon>Deinococcaceae</taxon>
        <taxon>Deinococcus</taxon>
    </lineage>
</organism>
<evidence type="ECO:0000256" key="2">
    <source>
        <dbReference type="SAM" id="MobiDB-lite"/>
    </source>
</evidence>
<dbReference type="SUPFAM" id="SSF56954">
    <property type="entry name" value="Outer membrane efflux proteins (OEP)"/>
    <property type="match status" value="1"/>
</dbReference>
<proteinExistence type="predicted"/>
<dbReference type="Gene3D" id="1.20.1600.10">
    <property type="entry name" value="Outer membrane efflux proteins (OEP)"/>
    <property type="match status" value="1"/>
</dbReference>
<name>A0ABQ3KG13_9DEIO</name>
<accession>A0ABQ3KG13</accession>